<evidence type="ECO:0000313" key="1">
    <source>
        <dbReference type="EMBL" id="MDT2666028.1"/>
    </source>
</evidence>
<dbReference type="Gene3D" id="3.10.450.400">
    <property type="entry name" value="Uncharacterised protein PF15513, DUF4651"/>
    <property type="match status" value="1"/>
</dbReference>
<organism evidence="1 2">
    <name type="scientific">Lactococcus petauri</name>
    <dbReference type="NCBI Taxonomy" id="1940789"/>
    <lineage>
        <taxon>Bacteria</taxon>
        <taxon>Bacillati</taxon>
        <taxon>Bacillota</taxon>
        <taxon>Bacilli</taxon>
        <taxon>Lactobacillales</taxon>
        <taxon>Streptococcaceae</taxon>
        <taxon>Lactococcus</taxon>
    </lineage>
</organism>
<accession>A0AAJ2IXB6</accession>
<protein>
    <submittedName>
        <fullName evidence="1">Uncharacterized protein</fullName>
    </submittedName>
</protein>
<dbReference type="AlphaFoldDB" id="A0AAJ2IXB6"/>
<gene>
    <name evidence="1" type="ORF">P7D34_02125</name>
</gene>
<dbReference type="EMBL" id="JARPYC010000001">
    <property type="protein sequence ID" value="MDT2666028.1"/>
    <property type="molecule type" value="Genomic_DNA"/>
</dbReference>
<evidence type="ECO:0000313" key="2">
    <source>
        <dbReference type="Proteomes" id="UP001257962"/>
    </source>
</evidence>
<proteinExistence type="predicted"/>
<dbReference type="RefSeq" id="WP_206888211.1">
    <property type="nucleotide sequence ID" value="NZ_CP141685.1"/>
</dbReference>
<dbReference type="Proteomes" id="UP001257962">
    <property type="component" value="Unassembled WGS sequence"/>
</dbReference>
<name>A0AAJ2IXB6_9LACT</name>
<comment type="caution">
    <text evidence="1">The sequence shown here is derived from an EMBL/GenBank/DDBJ whole genome shotgun (WGS) entry which is preliminary data.</text>
</comment>
<sequence length="95" mass="10620">MKKYLKVGLGLLAGVAGARVLYQSYKHVEENLRAEVIQAVREAFADQDIQTVWIFEEADRGAIYQGGVIVGTNQNINFEIDGETLEITELGEEYL</sequence>
<reference evidence="1" key="1">
    <citation type="submission" date="2023-03" db="EMBL/GenBank/DDBJ databases">
        <authorList>
            <person name="Shen W."/>
            <person name="Cai J."/>
        </authorList>
    </citation>
    <scope>NUCLEOTIDE SEQUENCE</scope>
    <source>
        <strain evidence="1">Y3</strain>
    </source>
</reference>